<dbReference type="InterPro" id="IPR003804">
    <property type="entry name" value="Lactate_perm"/>
</dbReference>
<feature type="transmembrane region" description="Helical" evidence="8">
    <location>
        <begin position="108"/>
        <end position="133"/>
    </location>
</feature>
<evidence type="ECO:0000313" key="10">
    <source>
        <dbReference type="Proteomes" id="UP000003560"/>
    </source>
</evidence>
<organism evidence="9 10">
    <name type="scientific">Collinsella stercoris DSM 13279</name>
    <dbReference type="NCBI Taxonomy" id="445975"/>
    <lineage>
        <taxon>Bacteria</taxon>
        <taxon>Bacillati</taxon>
        <taxon>Actinomycetota</taxon>
        <taxon>Coriobacteriia</taxon>
        <taxon>Coriobacteriales</taxon>
        <taxon>Coriobacteriaceae</taxon>
        <taxon>Collinsella</taxon>
    </lineage>
</organism>
<dbReference type="GO" id="GO:0015295">
    <property type="term" value="F:solute:proton symporter activity"/>
    <property type="evidence" value="ECO:0007669"/>
    <property type="project" value="TreeGrafter"/>
</dbReference>
<feature type="transmembrane region" description="Helical" evidence="8">
    <location>
        <begin position="497"/>
        <end position="522"/>
    </location>
</feature>
<protein>
    <recommendedName>
        <fullName evidence="8">L-lactate permease</fullName>
    </recommendedName>
</protein>
<evidence type="ECO:0000256" key="5">
    <source>
        <dbReference type="ARBA" id="ARBA00022692"/>
    </source>
</evidence>
<feature type="transmembrane region" description="Helical" evidence="8">
    <location>
        <begin position="349"/>
        <end position="367"/>
    </location>
</feature>
<feature type="transmembrane region" description="Helical" evidence="8">
    <location>
        <begin position="388"/>
        <end position="415"/>
    </location>
</feature>
<keyword evidence="4 8" id="KW-1003">Cell membrane</keyword>
<dbReference type="Pfam" id="PF02652">
    <property type="entry name" value="Lactate_perm"/>
    <property type="match status" value="1"/>
</dbReference>
<proteinExistence type="inferred from homology"/>
<sequence length="523" mass="53473">MSIAELAVPFALALLPIIWLIVALVALHLPAWKAALGSFAISCVLALTWWGMPVVEVASASLEGFLMALWPIVLVIIAAVFTYNLCVRTGAMDVIGSMITSLSCDRRVLALLVAWCFGGFMEGMSGFGTAVAIPAGMLAALGFPPLQAVLICLVANGVPTCFGSVGVPTVSLAGLTGLDPIRLAFTEMLQLAPFFVIVPFIIVVLAAQTGEEGAPKPGIASALRGVWHIALASGVAYALPSVAVAAFVGPELAVVVGSLCSLVATALLARRPAAVEDAYRMEVDAGEAVTVAGALRAWSCFIFIFVLLMGTSNLLPAVHDALAPLASSVTIFTGEDPSTVTFTWANTPGVWIFIAAFAGGLIQGASLRQMGEVLVATVRQMLPTAATMLAVLGCAKVMGYAGMIGAISSFCIAVTGACFPLMAPVIGAVGAFVTGSGTSSGLLFGSVQQQAAEALGMDPYWMVALNSLGVGAGKMISPQTLAIGMASVKVVGIEGKLLARVLPIALAFMVLMAVLGMAGAVLL</sequence>
<feature type="transmembrane region" description="Helical" evidence="8">
    <location>
        <begin position="421"/>
        <end position="447"/>
    </location>
</feature>
<dbReference type="RefSeq" id="WP_006720471.1">
    <property type="nucleotide sequence ID" value="NZ_CP085935.1"/>
</dbReference>
<feature type="transmembrane region" description="Helical" evidence="8">
    <location>
        <begin position="252"/>
        <end position="269"/>
    </location>
</feature>
<evidence type="ECO:0000256" key="8">
    <source>
        <dbReference type="RuleBase" id="RU365092"/>
    </source>
</evidence>
<feature type="transmembrane region" description="Helical" evidence="8">
    <location>
        <begin position="226"/>
        <end position="246"/>
    </location>
</feature>
<dbReference type="STRING" id="445975.COLSTE_00809"/>
<dbReference type="GO" id="GO:0015129">
    <property type="term" value="F:lactate transmembrane transporter activity"/>
    <property type="evidence" value="ECO:0007669"/>
    <property type="project" value="UniProtKB-UniRule"/>
</dbReference>
<gene>
    <name evidence="9" type="ORF">COLSTE_00809</name>
</gene>
<feature type="transmembrane region" description="Helical" evidence="8">
    <location>
        <begin position="289"/>
        <end position="310"/>
    </location>
</feature>
<dbReference type="Proteomes" id="UP000003560">
    <property type="component" value="Unassembled WGS sequence"/>
</dbReference>
<name>B6G9R8_9ACTN</name>
<keyword evidence="6 8" id="KW-1133">Transmembrane helix</keyword>
<keyword evidence="3 8" id="KW-0813">Transport</keyword>
<evidence type="ECO:0000256" key="7">
    <source>
        <dbReference type="ARBA" id="ARBA00023136"/>
    </source>
</evidence>
<dbReference type="GeneID" id="98003074"/>
<comment type="similarity">
    <text evidence="2 8">Belongs to the lactate permease family.</text>
</comment>
<dbReference type="EMBL" id="ABXJ01000049">
    <property type="protein sequence ID" value="EEA90965.1"/>
    <property type="molecule type" value="Genomic_DNA"/>
</dbReference>
<feature type="transmembrane region" description="Helical" evidence="8">
    <location>
        <begin position="34"/>
        <end position="52"/>
    </location>
</feature>
<dbReference type="AlphaFoldDB" id="B6G9R8"/>
<dbReference type="GO" id="GO:0005886">
    <property type="term" value="C:plasma membrane"/>
    <property type="evidence" value="ECO:0007669"/>
    <property type="project" value="UniProtKB-SubCell"/>
</dbReference>
<keyword evidence="10" id="KW-1185">Reference proteome</keyword>
<feature type="transmembrane region" description="Helical" evidence="8">
    <location>
        <begin position="6"/>
        <end position="27"/>
    </location>
</feature>
<evidence type="ECO:0000256" key="1">
    <source>
        <dbReference type="ARBA" id="ARBA00004651"/>
    </source>
</evidence>
<comment type="subcellular location">
    <subcellularLocation>
        <location evidence="1 8">Cell membrane</location>
        <topology evidence="1 8">Multi-pass membrane protein</topology>
    </subcellularLocation>
</comment>
<dbReference type="HOGENOM" id="CLU_021628_0_0_11"/>
<evidence type="ECO:0000256" key="2">
    <source>
        <dbReference type="ARBA" id="ARBA00010100"/>
    </source>
</evidence>
<feature type="transmembrane region" description="Helical" evidence="8">
    <location>
        <begin position="188"/>
        <end position="206"/>
    </location>
</feature>
<reference evidence="9 10" key="1">
    <citation type="submission" date="2008-10" db="EMBL/GenBank/DDBJ databases">
        <title>Draft genome sequence of Collinsella stercoris (DSM 13279).</title>
        <authorList>
            <person name="Sudarsanam P."/>
            <person name="Ley R."/>
            <person name="Guruge J."/>
            <person name="Turnbaugh P.J."/>
            <person name="Mahowald M."/>
            <person name="Liep D."/>
            <person name="Gordon J."/>
        </authorList>
    </citation>
    <scope>NUCLEOTIDE SEQUENCE [LARGE SCALE GENOMIC DNA]</scope>
    <source>
        <strain evidence="9 10">DSM 13279</strain>
    </source>
</reference>
<keyword evidence="5 8" id="KW-0812">Transmembrane</keyword>
<comment type="function">
    <text evidence="8">Uptake of L-lactate across the membrane. Can also transport D-lactate and glycolate.</text>
</comment>
<dbReference type="PANTHER" id="PTHR30003">
    <property type="entry name" value="L-LACTATE PERMEASE"/>
    <property type="match status" value="1"/>
</dbReference>
<evidence type="ECO:0000313" key="9">
    <source>
        <dbReference type="EMBL" id="EEA90965.1"/>
    </source>
</evidence>
<keyword evidence="7 8" id="KW-0472">Membrane</keyword>
<evidence type="ECO:0000256" key="4">
    <source>
        <dbReference type="ARBA" id="ARBA00022475"/>
    </source>
</evidence>
<dbReference type="PANTHER" id="PTHR30003:SF0">
    <property type="entry name" value="GLYCOLATE PERMEASE GLCA-RELATED"/>
    <property type="match status" value="1"/>
</dbReference>
<accession>B6G9R8</accession>
<evidence type="ECO:0000256" key="6">
    <source>
        <dbReference type="ARBA" id="ARBA00022989"/>
    </source>
</evidence>
<comment type="caution">
    <text evidence="9">The sequence shown here is derived from an EMBL/GenBank/DDBJ whole genome shotgun (WGS) entry which is preliminary data.</text>
</comment>
<evidence type="ECO:0000256" key="3">
    <source>
        <dbReference type="ARBA" id="ARBA00022448"/>
    </source>
</evidence>
<dbReference type="eggNOG" id="COG1620">
    <property type="taxonomic scope" value="Bacteria"/>
</dbReference>
<reference evidence="9 10" key="2">
    <citation type="submission" date="2008-10" db="EMBL/GenBank/DDBJ databases">
        <authorList>
            <person name="Fulton L."/>
            <person name="Clifton S."/>
            <person name="Fulton B."/>
            <person name="Xu J."/>
            <person name="Minx P."/>
            <person name="Pepin K.H."/>
            <person name="Johnson M."/>
            <person name="Thiruvilangam P."/>
            <person name="Bhonagiri V."/>
            <person name="Nash W.E."/>
            <person name="Mardis E.R."/>
            <person name="Wilson R.K."/>
        </authorList>
    </citation>
    <scope>NUCLEOTIDE SEQUENCE [LARGE SCALE GENOMIC DNA]</scope>
    <source>
        <strain evidence="9 10">DSM 13279</strain>
    </source>
</reference>
<feature type="transmembrane region" description="Helical" evidence="8">
    <location>
        <begin position="64"/>
        <end position="87"/>
    </location>
</feature>